<keyword evidence="7" id="KW-1185">Reference proteome</keyword>
<gene>
    <name evidence="6" type="ORF">MY490_06015</name>
</gene>
<feature type="transmembrane region" description="Helical" evidence="5">
    <location>
        <begin position="355"/>
        <end position="375"/>
    </location>
</feature>
<keyword evidence="5" id="KW-1133">Transmembrane helix</keyword>
<keyword evidence="3 4" id="KW-0472">Membrane</keyword>
<sequence length="486" mass="54808">MDYSNEQKKRLRKFNLRSSVIHTEGNLIENFNIIQKIFPTSDLVKKKLIINDKLAMLFYLSGLVDEKKIAHFINTISINSNLNETNLFITNNTERTNQILEIEKFILEGKSILFIEGDPISFVYSTENWPQRSYMPPSIDNSLKGSKISFVETYQSNIALLRRLIQSRDFQIKQTEVGKENKTLVAISYIDGLIDEDLLSGINQKIASLKIDNLLSANHLAQLMEGNPFSPFPQFLTTERPDVAALSLLEGKVVIVVDCSSEVIILPINFAIFFKTIDDYTSRAIVTSFNRILRIFAFFITIFLPGVYIAIISFNYEIVPLKLLLSIGESRAKVPFDPLFEAIVMELTLEMLREAAIRLPSPISTTVGVVGGIVIGQAAVQAGIVSNIMVIVVAITAISSFIIPNYEMASSLRVIRFPVMIMASLFGLIGLIVSTMVLMIHGLSLSSFDKPYTLPFSPINREAFMDTFIRVPLRYLWKKHSKRNEE</sequence>
<feature type="transmembrane region" description="Helical" evidence="5">
    <location>
        <begin position="292"/>
        <end position="316"/>
    </location>
</feature>
<reference evidence="6 7" key="1">
    <citation type="submission" date="2022-04" db="EMBL/GenBank/DDBJ databases">
        <title>Mechanism of arsenic methylation and mitigation arsenic toxicity by Bacillus sp. LH14 from an Arsenic-Contaminated Paddy Soil.</title>
        <authorList>
            <person name="Wang D."/>
        </authorList>
    </citation>
    <scope>NUCLEOTIDE SEQUENCE [LARGE SCALE GENOMIC DNA]</scope>
    <source>
        <strain evidence="6 7">LH14</strain>
    </source>
</reference>
<proteinExistence type="inferred from homology"/>
<evidence type="ECO:0000256" key="2">
    <source>
        <dbReference type="ARBA" id="ARBA00005278"/>
    </source>
</evidence>
<dbReference type="EMBL" id="CP096034">
    <property type="protein sequence ID" value="UPM55398.1"/>
    <property type="molecule type" value="Genomic_DNA"/>
</dbReference>
<dbReference type="Pfam" id="PF03323">
    <property type="entry name" value="GerA"/>
    <property type="match status" value="1"/>
</dbReference>
<keyword evidence="5" id="KW-0812">Transmembrane</keyword>
<evidence type="ECO:0000256" key="4">
    <source>
        <dbReference type="PIRNR" id="PIRNR005690"/>
    </source>
</evidence>
<dbReference type="PIRSF" id="PIRSF005690">
    <property type="entry name" value="GerBA"/>
    <property type="match status" value="1"/>
</dbReference>
<dbReference type="InterPro" id="IPR004995">
    <property type="entry name" value="Spore_Ger"/>
</dbReference>
<feature type="transmembrane region" description="Helical" evidence="5">
    <location>
        <begin position="415"/>
        <end position="440"/>
    </location>
</feature>
<accession>A0ABY4JRC0</accession>
<name>A0ABY4JRC0_9BACI</name>
<comment type="similarity">
    <text evidence="2 4">Belongs to the GerABKA family.</text>
</comment>
<evidence type="ECO:0000313" key="6">
    <source>
        <dbReference type="EMBL" id="UPM55398.1"/>
    </source>
</evidence>
<dbReference type="InterPro" id="IPR050768">
    <property type="entry name" value="UPF0353/GerABKA_families"/>
</dbReference>
<dbReference type="RefSeq" id="WP_248268412.1">
    <property type="nucleotide sequence ID" value="NZ_CP096034.1"/>
</dbReference>
<feature type="transmembrane region" description="Helical" evidence="5">
    <location>
        <begin position="382"/>
        <end position="403"/>
    </location>
</feature>
<evidence type="ECO:0000256" key="1">
    <source>
        <dbReference type="ARBA" id="ARBA00004141"/>
    </source>
</evidence>
<dbReference type="PANTHER" id="PTHR22550">
    <property type="entry name" value="SPORE GERMINATION PROTEIN"/>
    <property type="match status" value="1"/>
</dbReference>
<dbReference type="PANTHER" id="PTHR22550:SF16">
    <property type="entry name" value="SPORE GERMINATION PROTEIN"/>
    <property type="match status" value="1"/>
</dbReference>
<evidence type="ECO:0000256" key="5">
    <source>
        <dbReference type="SAM" id="Phobius"/>
    </source>
</evidence>
<protein>
    <submittedName>
        <fullName evidence="6">Spore germination protein</fullName>
    </submittedName>
</protein>
<comment type="subcellular location">
    <subcellularLocation>
        <location evidence="4">Cell membrane</location>
    </subcellularLocation>
    <subcellularLocation>
        <location evidence="1">Membrane</location>
        <topology evidence="1">Multi-pass membrane protein</topology>
    </subcellularLocation>
</comment>
<evidence type="ECO:0000313" key="7">
    <source>
        <dbReference type="Proteomes" id="UP000830639"/>
    </source>
</evidence>
<evidence type="ECO:0000256" key="3">
    <source>
        <dbReference type="ARBA" id="ARBA00023136"/>
    </source>
</evidence>
<dbReference type="Proteomes" id="UP000830639">
    <property type="component" value="Chromosome"/>
</dbReference>
<organism evidence="6 7">
    <name type="scientific">Gottfriedia acidiceleris</name>
    <dbReference type="NCBI Taxonomy" id="371036"/>
    <lineage>
        <taxon>Bacteria</taxon>
        <taxon>Bacillati</taxon>
        <taxon>Bacillota</taxon>
        <taxon>Bacilli</taxon>
        <taxon>Bacillales</taxon>
        <taxon>Bacillaceae</taxon>
        <taxon>Gottfriedia</taxon>
    </lineage>
</organism>